<reference evidence="3 4" key="1">
    <citation type="submission" date="2019-05" db="EMBL/GenBank/DDBJ databases">
        <title>Another draft genome of Portunus trituberculatus and its Hox gene families provides insights of decapod evolution.</title>
        <authorList>
            <person name="Jeong J.-H."/>
            <person name="Song I."/>
            <person name="Kim S."/>
            <person name="Choi T."/>
            <person name="Kim D."/>
            <person name="Ryu S."/>
            <person name="Kim W."/>
        </authorList>
    </citation>
    <scope>NUCLEOTIDE SEQUENCE [LARGE SCALE GENOMIC DNA]</scope>
    <source>
        <tissue evidence="3">Muscle</tissue>
    </source>
</reference>
<dbReference type="AlphaFoldDB" id="A0A5B7GFY3"/>
<proteinExistence type="predicted"/>
<keyword evidence="4" id="KW-1185">Reference proteome</keyword>
<dbReference type="Proteomes" id="UP000324222">
    <property type="component" value="Unassembled WGS sequence"/>
</dbReference>
<feature type="region of interest" description="Disordered" evidence="1">
    <location>
        <begin position="1"/>
        <end position="27"/>
    </location>
</feature>
<name>A0A5B7GFY3_PORTR</name>
<keyword evidence="2" id="KW-0812">Transmembrane</keyword>
<keyword evidence="2" id="KW-1133">Transmembrane helix</keyword>
<comment type="caution">
    <text evidence="3">The sequence shown here is derived from an EMBL/GenBank/DDBJ whole genome shotgun (WGS) entry which is preliminary data.</text>
</comment>
<protein>
    <submittedName>
        <fullName evidence="3">Uncharacterized protein</fullName>
    </submittedName>
</protein>
<feature type="transmembrane region" description="Helical" evidence="2">
    <location>
        <begin position="49"/>
        <end position="67"/>
    </location>
</feature>
<feature type="compositionally biased region" description="Polar residues" evidence="1">
    <location>
        <begin position="16"/>
        <end position="27"/>
    </location>
</feature>
<evidence type="ECO:0000313" key="4">
    <source>
        <dbReference type="Proteomes" id="UP000324222"/>
    </source>
</evidence>
<dbReference type="EMBL" id="VSRR010016392">
    <property type="protein sequence ID" value="MPC59250.1"/>
    <property type="molecule type" value="Genomic_DNA"/>
</dbReference>
<evidence type="ECO:0000313" key="3">
    <source>
        <dbReference type="EMBL" id="MPC59250.1"/>
    </source>
</evidence>
<gene>
    <name evidence="3" type="ORF">E2C01_053267</name>
</gene>
<sequence length="78" mass="8300">MTMPQPKHGSRCSPCMRSTSPLEPESFTPSFLPSHAADWTYLTDATAHALPAAVVCYLKIITSLLLLSGAKRSALGPA</sequence>
<accession>A0A5B7GFY3</accession>
<keyword evidence="2" id="KW-0472">Membrane</keyword>
<organism evidence="3 4">
    <name type="scientific">Portunus trituberculatus</name>
    <name type="common">Swimming crab</name>
    <name type="synonym">Neptunus trituberculatus</name>
    <dbReference type="NCBI Taxonomy" id="210409"/>
    <lineage>
        <taxon>Eukaryota</taxon>
        <taxon>Metazoa</taxon>
        <taxon>Ecdysozoa</taxon>
        <taxon>Arthropoda</taxon>
        <taxon>Crustacea</taxon>
        <taxon>Multicrustacea</taxon>
        <taxon>Malacostraca</taxon>
        <taxon>Eumalacostraca</taxon>
        <taxon>Eucarida</taxon>
        <taxon>Decapoda</taxon>
        <taxon>Pleocyemata</taxon>
        <taxon>Brachyura</taxon>
        <taxon>Eubrachyura</taxon>
        <taxon>Portunoidea</taxon>
        <taxon>Portunidae</taxon>
        <taxon>Portuninae</taxon>
        <taxon>Portunus</taxon>
    </lineage>
</organism>
<evidence type="ECO:0000256" key="2">
    <source>
        <dbReference type="SAM" id="Phobius"/>
    </source>
</evidence>
<evidence type="ECO:0000256" key="1">
    <source>
        <dbReference type="SAM" id="MobiDB-lite"/>
    </source>
</evidence>